<dbReference type="InterPro" id="IPR036188">
    <property type="entry name" value="FAD/NAD-bd_sf"/>
</dbReference>
<evidence type="ECO:0000313" key="6">
    <source>
        <dbReference type="EMBL" id="KPQ12460.1"/>
    </source>
</evidence>
<feature type="domain" description="RsdA/BaiN/AoA(So)-like Rossmann fold-like" evidence="4">
    <location>
        <begin position="13"/>
        <end position="405"/>
    </location>
</feature>
<comment type="cofactor">
    <cofactor evidence="1">
        <name>FAD</name>
        <dbReference type="ChEBI" id="CHEBI:57692"/>
    </cofactor>
</comment>
<reference evidence="6 8" key="1">
    <citation type="submission" date="2015-09" db="EMBL/GenBank/DDBJ databases">
        <title>Identification and resolution of microdiversity through metagenomic sequencing of parallel consortia.</title>
        <authorList>
            <person name="Nelson W.C."/>
            <person name="Romine M.F."/>
            <person name="Lindemann S.R."/>
        </authorList>
    </citation>
    <scope>NUCLEOTIDE SEQUENCE [LARGE SCALE GENOMIC DNA]</scope>
    <source>
        <strain evidence="6">HL-109</strain>
    </source>
</reference>
<dbReference type="EMBL" id="LJSX01000002">
    <property type="protein sequence ID" value="KPQ12460.1"/>
    <property type="molecule type" value="Genomic_DNA"/>
</dbReference>
<keyword evidence="9" id="KW-1185">Reference proteome</keyword>
<evidence type="ECO:0000313" key="8">
    <source>
        <dbReference type="Proteomes" id="UP000050497"/>
    </source>
</evidence>
<dbReference type="Gene3D" id="2.40.30.10">
    <property type="entry name" value="Translation factors"/>
    <property type="match status" value="1"/>
</dbReference>
<evidence type="ECO:0000259" key="5">
    <source>
        <dbReference type="Pfam" id="PF22780"/>
    </source>
</evidence>
<evidence type="ECO:0000313" key="9">
    <source>
        <dbReference type="Proteomes" id="UP000182800"/>
    </source>
</evidence>
<evidence type="ECO:0000313" key="7">
    <source>
        <dbReference type="EMBL" id="SCC81361.1"/>
    </source>
</evidence>
<dbReference type="InterPro" id="IPR004792">
    <property type="entry name" value="BaiN-like"/>
</dbReference>
<dbReference type="InterPro" id="IPR023166">
    <property type="entry name" value="BaiN-like_dom_sf"/>
</dbReference>
<feature type="domain" description="RsdA/BaiN/AoA(So)-like insert" evidence="5">
    <location>
        <begin position="200"/>
        <end position="353"/>
    </location>
</feature>
<dbReference type="PATRIC" id="fig|1653334.4.peg.1021"/>
<dbReference type="Proteomes" id="UP000050497">
    <property type="component" value="Unassembled WGS sequence"/>
</dbReference>
<evidence type="ECO:0000256" key="2">
    <source>
        <dbReference type="ARBA" id="ARBA00022630"/>
    </source>
</evidence>
<dbReference type="InterPro" id="IPR055178">
    <property type="entry name" value="RsdA/BaiN/AoA(So)-like_dom"/>
</dbReference>
<dbReference type="PANTHER" id="PTHR42887">
    <property type="entry name" value="OS12G0638800 PROTEIN"/>
    <property type="match status" value="1"/>
</dbReference>
<dbReference type="InterPro" id="IPR022460">
    <property type="entry name" value="Flavoprotein_PP4765"/>
</dbReference>
<dbReference type="OrthoDB" id="5288829at2"/>
<protein>
    <submittedName>
        <fullName evidence="6">Putative oxidoreductase with FAD/NAD(P)-binding domain YhiN</fullName>
    </submittedName>
</protein>
<organism evidence="6 8">
    <name type="scientific">Saliniramus fredricksonii</name>
    <dbReference type="NCBI Taxonomy" id="1653334"/>
    <lineage>
        <taxon>Bacteria</taxon>
        <taxon>Pseudomonadati</taxon>
        <taxon>Pseudomonadota</taxon>
        <taxon>Alphaproteobacteria</taxon>
        <taxon>Hyphomicrobiales</taxon>
        <taxon>Salinarimonadaceae</taxon>
        <taxon>Saliniramus</taxon>
    </lineage>
</organism>
<dbReference type="RefSeq" id="WP_074445077.1">
    <property type="nucleotide sequence ID" value="NZ_FMBM01000002.1"/>
</dbReference>
<name>A0A0P7YDP0_9HYPH</name>
<sequence length="417" mass="43353">MSAAPEAAGDGGVAIVGAGPAGLMAAQALAERGHAVVIFERMPSPARKFLLAGRGGLNLTHSEPQHAFLARYGETPELLAKAITSFMPQHLRDWSDTLGEPTFVGSSGRVFPKSFKASPLARAWLARLAGMGVTLKTRHRFIGFDGPDGLVFETPEGEQRIRPAATLLALGGASWARLGSDGAWTGPLSKAGVAISPLAPSNVGCEIGWSETFRERFAGAPLKRIALACGDMIQRGEAVVTETGLEGGAVYALSRPLREQLAGAGAAQLVADLRPDLSVDEIAAKLTRAGESKRSDTLSNRLRKALALDPVAIGLLREAHGVDLPRAPEALAAAIKAAPLTVTGLRPMDRAISSAGGVAFPAIDDAFMLKARPGTFIAGEMLDWEAPTGGYLLQACFATGVAAGEGIAAWLKARESA</sequence>
<dbReference type="PANTHER" id="PTHR42887:SF1">
    <property type="entry name" value="BLR3961 PROTEIN"/>
    <property type="match status" value="1"/>
</dbReference>
<proteinExistence type="predicted"/>
<dbReference type="Gene3D" id="3.50.50.60">
    <property type="entry name" value="FAD/NAD(P)-binding domain"/>
    <property type="match status" value="1"/>
</dbReference>
<gene>
    <name evidence="6" type="primary">yhiN</name>
    <name evidence="7" type="ORF">GA0071312_2299</name>
    <name evidence="6" type="ORF">HLUCCO17_02510</name>
</gene>
<dbReference type="InterPro" id="IPR057661">
    <property type="entry name" value="RsdA/BaiN/AoA(So)_Rossmann"/>
</dbReference>
<comment type="caution">
    <text evidence="6">The sequence shown here is derived from an EMBL/GenBank/DDBJ whole genome shotgun (WGS) entry which is preliminary data.</text>
</comment>
<keyword evidence="2" id="KW-0285">Flavoprotein</keyword>
<dbReference type="Pfam" id="PF22780">
    <property type="entry name" value="HI0933_like_1st"/>
    <property type="match status" value="1"/>
</dbReference>
<evidence type="ECO:0000256" key="3">
    <source>
        <dbReference type="ARBA" id="ARBA00022827"/>
    </source>
</evidence>
<dbReference type="NCBIfam" id="TIGR00275">
    <property type="entry name" value="aminoacetone oxidase family FAD-binding enzyme"/>
    <property type="match status" value="1"/>
</dbReference>
<accession>A0A0P7YDP0</accession>
<dbReference type="NCBIfam" id="TIGR03862">
    <property type="entry name" value="flavo_PP4765"/>
    <property type="match status" value="1"/>
</dbReference>
<dbReference type="Proteomes" id="UP000182800">
    <property type="component" value="Unassembled WGS sequence"/>
</dbReference>
<reference evidence="7 9" key="2">
    <citation type="submission" date="2016-08" db="EMBL/GenBank/DDBJ databases">
        <authorList>
            <person name="Varghese N."/>
            <person name="Submissions Spin"/>
        </authorList>
    </citation>
    <scope>NUCLEOTIDE SEQUENCE [LARGE SCALE GENOMIC DNA]</scope>
    <source>
        <strain evidence="7 9">HL-109</strain>
    </source>
</reference>
<evidence type="ECO:0000259" key="4">
    <source>
        <dbReference type="Pfam" id="PF03486"/>
    </source>
</evidence>
<dbReference type="SUPFAM" id="SSF51905">
    <property type="entry name" value="FAD/NAD(P)-binding domain"/>
    <property type="match status" value="1"/>
</dbReference>
<dbReference type="STRING" id="1653334.GA0071312_2299"/>
<evidence type="ECO:0000256" key="1">
    <source>
        <dbReference type="ARBA" id="ARBA00001974"/>
    </source>
</evidence>
<dbReference type="Pfam" id="PF03486">
    <property type="entry name" value="HI0933_like"/>
    <property type="match status" value="1"/>
</dbReference>
<keyword evidence="3" id="KW-0274">FAD</keyword>
<dbReference type="PRINTS" id="PR00419">
    <property type="entry name" value="ADXRDTASE"/>
</dbReference>
<dbReference type="Gene3D" id="1.10.8.260">
    <property type="entry name" value="HI0933 insert domain-like"/>
    <property type="match status" value="1"/>
</dbReference>
<dbReference type="AlphaFoldDB" id="A0A0P7YDP0"/>
<dbReference type="SUPFAM" id="SSF160996">
    <property type="entry name" value="HI0933 insert domain-like"/>
    <property type="match status" value="1"/>
</dbReference>
<dbReference type="EMBL" id="FMBM01000002">
    <property type="protein sequence ID" value="SCC81361.1"/>
    <property type="molecule type" value="Genomic_DNA"/>
</dbReference>